<dbReference type="PANTHER" id="PTHR48075:SF5">
    <property type="entry name" value="3-HYDROXYBUTYRYL-COA DEHYDROGENASE"/>
    <property type="match status" value="1"/>
</dbReference>
<dbReference type="InterPro" id="IPR006108">
    <property type="entry name" value="3HC_DH_C"/>
</dbReference>
<dbReference type="InterPro" id="IPR036291">
    <property type="entry name" value="NAD(P)-bd_dom_sf"/>
</dbReference>
<evidence type="ECO:0000313" key="5">
    <source>
        <dbReference type="Proteomes" id="UP000031307"/>
    </source>
</evidence>
<dbReference type="SUPFAM" id="SSF48179">
    <property type="entry name" value="6-phosphogluconate dehydrogenase C-terminal domain-like"/>
    <property type="match status" value="1"/>
</dbReference>
<dbReference type="SUPFAM" id="SSF51735">
    <property type="entry name" value="NAD(P)-binding Rossmann-fold domains"/>
    <property type="match status" value="1"/>
</dbReference>
<feature type="domain" description="3-hydroxyacyl-CoA dehydrogenase NAD binding" evidence="3">
    <location>
        <begin position="12"/>
        <end position="219"/>
    </location>
</feature>
<dbReference type="Pfam" id="PF02737">
    <property type="entry name" value="3HCDH_N"/>
    <property type="match status" value="1"/>
</dbReference>
<dbReference type="GO" id="GO:0008691">
    <property type="term" value="F:3-hydroxybutyryl-CoA dehydrogenase activity"/>
    <property type="evidence" value="ECO:0007669"/>
    <property type="project" value="UniProtKB-EC"/>
</dbReference>
<gene>
    <name evidence="4" type="primary">hbd</name>
    <name evidence="4" type="ORF">DB43_GU00480</name>
</gene>
<protein>
    <submittedName>
        <fullName evidence="4">Putative 3-hydroxybutyryl-CoA dehydrogenase</fullName>
        <ecNumber evidence="4">1.1.1.157</ecNumber>
    </submittedName>
</protein>
<feature type="domain" description="3-hydroxyacyl-CoA dehydrogenase C-terminal" evidence="2">
    <location>
        <begin position="222"/>
        <end position="317"/>
    </location>
</feature>
<dbReference type="Gene3D" id="3.40.50.720">
    <property type="entry name" value="NAD(P)-binding Rossmann-like Domain"/>
    <property type="match status" value="1"/>
</dbReference>
<dbReference type="EMBL" id="JSAM01000090">
    <property type="protein sequence ID" value="KIA77155.1"/>
    <property type="molecule type" value="Genomic_DNA"/>
</dbReference>
<dbReference type="EC" id="1.1.1.157" evidence="4"/>
<name>A0A0C1C800_9BACT</name>
<dbReference type="AlphaFoldDB" id="A0A0C1C800"/>
<evidence type="ECO:0000256" key="1">
    <source>
        <dbReference type="ARBA" id="ARBA00023002"/>
    </source>
</evidence>
<dbReference type="InterPro" id="IPR006176">
    <property type="entry name" value="3-OHacyl-CoA_DH_NAD-bd"/>
</dbReference>
<dbReference type="PATRIC" id="fig|83552.4.peg.1747"/>
<dbReference type="Proteomes" id="UP000031307">
    <property type="component" value="Unassembled WGS sequence"/>
</dbReference>
<keyword evidence="1 4" id="KW-0560">Oxidoreductase</keyword>
<dbReference type="GO" id="GO:0006631">
    <property type="term" value="P:fatty acid metabolic process"/>
    <property type="evidence" value="ECO:0007669"/>
    <property type="project" value="InterPro"/>
</dbReference>
<evidence type="ECO:0000259" key="3">
    <source>
        <dbReference type="Pfam" id="PF02737"/>
    </source>
</evidence>
<dbReference type="Gene3D" id="1.10.1040.50">
    <property type="match status" value="1"/>
</dbReference>
<dbReference type="Pfam" id="PF00725">
    <property type="entry name" value="3HCDH"/>
    <property type="match status" value="1"/>
</dbReference>
<dbReference type="InterPro" id="IPR008927">
    <property type="entry name" value="6-PGluconate_DH-like_C_sf"/>
</dbReference>
<evidence type="ECO:0000259" key="2">
    <source>
        <dbReference type="Pfam" id="PF00725"/>
    </source>
</evidence>
<sequence length="447" mass="50690">MGSMHLEEKLQNVSVVGAVGKMGRGIALVLAQEMVMLKLKKNQHYQLRLIDSNANGFVELRHYLKHHLKKFAESHIISLRDSYKDNTHLVSNHQIIDAFVDEALDLLSFETEVNKVQGSTLIFEAIFENEHAKIELLKRLKHKGEPETLFLTNTSSIPISYLAEKSGLEGKLIGFHFYNPPAVQKLVEIIIPYSVSAEDRTLAHTLIERLKKIGIPSHDVAGFIGNGHFIRELHFASQLIEEWSQEMPQVESIYLLDTLTQAYLLRPMGIFQLVDYVGIDICHQIATIMEKHLKESLHVPLLKQMIGLGLKGGQGPDGTQKNGFFSYDGMQRKSIYAGKEKKYVNVQEISAKCAAKMGGPFSEQLTWKSLQKDPKRHKKIVDYFYKLFLSETWGAEQAKRFLKHSQKIANGLVERGVANKIEDVTQVLELGFFHLYGVSDISITQKH</sequence>
<comment type="caution">
    <text evidence="4">The sequence shown here is derived from an EMBL/GenBank/DDBJ whole genome shotgun (WGS) entry which is preliminary data.</text>
</comment>
<accession>A0A0C1C800</accession>
<dbReference type="GO" id="GO:0070403">
    <property type="term" value="F:NAD+ binding"/>
    <property type="evidence" value="ECO:0007669"/>
    <property type="project" value="InterPro"/>
</dbReference>
<evidence type="ECO:0000313" key="4">
    <source>
        <dbReference type="EMBL" id="KIA77155.1"/>
    </source>
</evidence>
<proteinExistence type="predicted"/>
<organism evidence="4 5">
    <name type="scientific">Parachlamydia acanthamoebae</name>
    <dbReference type="NCBI Taxonomy" id="83552"/>
    <lineage>
        <taxon>Bacteria</taxon>
        <taxon>Pseudomonadati</taxon>
        <taxon>Chlamydiota</taxon>
        <taxon>Chlamydiia</taxon>
        <taxon>Parachlamydiales</taxon>
        <taxon>Parachlamydiaceae</taxon>
        <taxon>Parachlamydia</taxon>
    </lineage>
</organism>
<reference evidence="4 5" key="1">
    <citation type="journal article" date="2014" name="Mol. Biol. Evol.">
        <title>Massive expansion of Ubiquitination-related gene families within the Chlamydiae.</title>
        <authorList>
            <person name="Domman D."/>
            <person name="Collingro A."/>
            <person name="Lagkouvardos I."/>
            <person name="Gehre L."/>
            <person name="Weinmaier T."/>
            <person name="Rattei T."/>
            <person name="Subtil A."/>
            <person name="Horn M."/>
        </authorList>
    </citation>
    <scope>NUCLEOTIDE SEQUENCE [LARGE SCALE GENOMIC DNA]</scope>
    <source>
        <strain evidence="4 5">OEW1</strain>
    </source>
</reference>
<dbReference type="PANTHER" id="PTHR48075">
    <property type="entry name" value="3-HYDROXYACYL-COA DEHYDROGENASE FAMILY PROTEIN"/>
    <property type="match status" value="1"/>
</dbReference>